<accession>A0ABW4SXJ8</accession>
<feature type="compositionally biased region" description="Low complexity" evidence="1">
    <location>
        <begin position="324"/>
        <end position="370"/>
    </location>
</feature>
<evidence type="ECO:0000256" key="2">
    <source>
        <dbReference type="SAM" id="Phobius"/>
    </source>
</evidence>
<comment type="caution">
    <text evidence="3">The sequence shown here is derived from an EMBL/GenBank/DDBJ whole genome shotgun (WGS) entry which is preliminary data.</text>
</comment>
<keyword evidence="2" id="KW-0812">Transmembrane</keyword>
<keyword evidence="2" id="KW-1133">Transmembrane helix</keyword>
<dbReference type="Gene3D" id="2.60.120.260">
    <property type="entry name" value="Galactose-binding domain-like"/>
    <property type="match status" value="1"/>
</dbReference>
<keyword evidence="2" id="KW-0472">Membrane</keyword>
<dbReference type="EMBL" id="JBHUFV010000023">
    <property type="protein sequence ID" value="MFD1933029.1"/>
    <property type="molecule type" value="Genomic_DNA"/>
</dbReference>
<name>A0ABW4SXJ8_9ACTN</name>
<evidence type="ECO:0008006" key="5">
    <source>
        <dbReference type="Google" id="ProtNLM"/>
    </source>
</evidence>
<evidence type="ECO:0000313" key="3">
    <source>
        <dbReference type="EMBL" id="MFD1933029.1"/>
    </source>
</evidence>
<feature type="transmembrane region" description="Helical" evidence="2">
    <location>
        <begin position="426"/>
        <end position="446"/>
    </location>
</feature>
<gene>
    <name evidence="3" type="ORF">ACFSKW_16260</name>
</gene>
<evidence type="ECO:0000313" key="4">
    <source>
        <dbReference type="Proteomes" id="UP001597368"/>
    </source>
</evidence>
<protein>
    <recommendedName>
        <fullName evidence="5">LPXTG cell wall anchor domain-containing protein</fullName>
    </recommendedName>
</protein>
<organism evidence="3 4">
    <name type="scientific">Nonomuraea mangrovi</name>
    <dbReference type="NCBI Taxonomy" id="2316207"/>
    <lineage>
        <taxon>Bacteria</taxon>
        <taxon>Bacillati</taxon>
        <taxon>Actinomycetota</taxon>
        <taxon>Actinomycetes</taxon>
        <taxon>Streptosporangiales</taxon>
        <taxon>Streptosporangiaceae</taxon>
        <taxon>Nonomuraea</taxon>
    </lineage>
</organism>
<sequence>MAGVCVVLPSTPASAAPADLVIDYDCYDVGNAYSIAKYAPVRLRTRLTFATDLVVGGALDLKWSIAYKDGSRFSSPGYYAKGAQMNVLGNAQITGAWQGVLQPTGATTIANGLRMDDPLALPAGIADPGQITRAGVIKIEPKDIVVDFAPPDGEATVNNGNDDDNPRNHTITYNGAWTEFNDRLSSEHHVHNDYHETAQQGASAELKFIGTGVQYIGPHDREGGPVKVYLDGAQRAEVDPSRDANDDPVNEVRNGGFTLWESPQDLAYGEHTIKIENGSTSKAWLDAFRVTTNTSKVPTDFHRASCKLVSAPVAVEVTVRDKPGSSPTGTPTTTTSPSPSVTPTQTPTGTTTTPPGNNNGNHNNNGNQTTADRLVSVHGNTTVTATPTAKTSTGPTATTYIAAQVKKTPSGGVPSGQAPEPSRQPYALMAGGGVLLLGSAAGGLAMRRRRAAHAGNLR</sequence>
<keyword evidence="4" id="KW-1185">Reference proteome</keyword>
<feature type="region of interest" description="Disordered" evidence="1">
    <location>
        <begin position="318"/>
        <end position="370"/>
    </location>
</feature>
<evidence type="ECO:0000256" key="1">
    <source>
        <dbReference type="SAM" id="MobiDB-lite"/>
    </source>
</evidence>
<reference evidence="4" key="1">
    <citation type="journal article" date="2019" name="Int. J. Syst. Evol. Microbiol.">
        <title>The Global Catalogue of Microorganisms (GCM) 10K type strain sequencing project: providing services to taxonomists for standard genome sequencing and annotation.</title>
        <authorList>
            <consortium name="The Broad Institute Genomics Platform"/>
            <consortium name="The Broad Institute Genome Sequencing Center for Infectious Disease"/>
            <person name="Wu L."/>
            <person name="Ma J."/>
        </authorList>
    </citation>
    <scope>NUCLEOTIDE SEQUENCE [LARGE SCALE GENOMIC DNA]</scope>
    <source>
        <strain evidence="4">ICMP 6774ER</strain>
    </source>
</reference>
<proteinExistence type="predicted"/>
<dbReference type="Proteomes" id="UP001597368">
    <property type="component" value="Unassembled WGS sequence"/>
</dbReference>